<evidence type="ECO:0000259" key="10">
    <source>
        <dbReference type="Pfam" id="PF09764"/>
    </source>
</evidence>
<dbReference type="InterPro" id="IPR037132">
    <property type="entry name" value="N_Gln_amidohydro_ab_roll_sf"/>
</dbReference>
<feature type="compositionally biased region" description="Basic and acidic residues" evidence="9">
    <location>
        <begin position="1"/>
        <end position="11"/>
    </location>
</feature>
<keyword evidence="5 8" id="KW-0378">Hydrolase</keyword>
<dbReference type="EMBL" id="HBHQ01011572">
    <property type="protein sequence ID" value="CAD9815887.1"/>
    <property type="molecule type" value="Transcribed_RNA"/>
</dbReference>
<evidence type="ECO:0000256" key="5">
    <source>
        <dbReference type="ARBA" id="ARBA00022801"/>
    </source>
</evidence>
<protein>
    <recommendedName>
        <fullName evidence="4 8">Protein N-terminal glutamine amidohydrolase</fullName>
        <ecNumber evidence="3 8">3.5.1.122</ecNumber>
    </recommendedName>
    <alternativeName>
        <fullName evidence="6 8">Protein NH2-terminal glutamine deamidase</fullName>
    </alternativeName>
</protein>
<evidence type="ECO:0000256" key="4">
    <source>
        <dbReference type="ARBA" id="ARBA00021247"/>
    </source>
</evidence>
<dbReference type="GO" id="GO:0008418">
    <property type="term" value="F:protein-N-terminal asparagine amidohydrolase activity"/>
    <property type="evidence" value="ECO:0007669"/>
    <property type="project" value="UniProtKB-UniRule"/>
</dbReference>
<comment type="similarity">
    <text evidence="1 8">Belongs to the NTAQ1 family.</text>
</comment>
<dbReference type="Gene3D" id="3.10.620.10">
    <property type="entry name" value="Protein N-terminal glutamine amidohydrolase, alpha beta roll"/>
    <property type="match status" value="1"/>
</dbReference>
<dbReference type="GO" id="GO:0005634">
    <property type="term" value="C:nucleus"/>
    <property type="evidence" value="ECO:0007669"/>
    <property type="project" value="TreeGrafter"/>
</dbReference>
<evidence type="ECO:0000313" key="11">
    <source>
        <dbReference type="EMBL" id="CAD9815886.1"/>
    </source>
</evidence>
<feature type="region of interest" description="Disordered" evidence="9">
    <location>
        <begin position="1"/>
        <end position="40"/>
    </location>
</feature>
<evidence type="ECO:0000256" key="9">
    <source>
        <dbReference type="SAM" id="MobiDB-lite"/>
    </source>
</evidence>
<evidence type="ECO:0000256" key="6">
    <source>
        <dbReference type="ARBA" id="ARBA00029677"/>
    </source>
</evidence>
<dbReference type="GO" id="GO:0070773">
    <property type="term" value="F:protein-N-terminal glutamine amidohydrolase activity"/>
    <property type="evidence" value="ECO:0007669"/>
    <property type="project" value="UniProtKB-UniRule"/>
</dbReference>
<feature type="domain" description="Protein N-terminal glutamine amidohydrolase alpha beta roll" evidence="10">
    <location>
        <begin position="48"/>
        <end position="254"/>
    </location>
</feature>
<proteinExistence type="inferred from homology"/>
<dbReference type="AlphaFoldDB" id="A0A6T7HDW7"/>
<evidence type="ECO:0000256" key="2">
    <source>
        <dbReference type="ARBA" id="ARBA00011245"/>
    </source>
</evidence>
<evidence type="ECO:0000313" key="12">
    <source>
        <dbReference type="EMBL" id="CAD9815887.1"/>
    </source>
</evidence>
<dbReference type="InterPro" id="IPR039733">
    <property type="entry name" value="NTAQ1"/>
</dbReference>
<feature type="compositionally biased region" description="Basic and acidic residues" evidence="9">
    <location>
        <begin position="18"/>
        <end position="29"/>
    </location>
</feature>
<dbReference type="PANTHER" id="PTHR13035:SF0">
    <property type="entry name" value="PROTEIN N-TERMINAL GLUTAMINE AMIDOHYDROLASE"/>
    <property type="match status" value="1"/>
</dbReference>
<evidence type="ECO:0000256" key="8">
    <source>
        <dbReference type="RuleBase" id="RU367082"/>
    </source>
</evidence>
<evidence type="ECO:0000256" key="3">
    <source>
        <dbReference type="ARBA" id="ARBA00012718"/>
    </source>
</evidence>
<dbReference type="PANTHER" id="PTHR13035">
    <property type="entry name" value="PROTEIN N-TERMINAL GLUTAMINE AMIDOHYDROLASE"/>
    <property type="match status" value="1"/>
</dbReference>
<comment type="catalytic activity">
    <reaction evidence="7 8">
        <text>N-terminal L-glutaminyl-[protein] + H2O = N-terminal L-glutamyl-[protein] + NH4(+)</text>
        <dbReference type="Rhea" id="RHEA:50680"/>
        <dbReference type="Rhea" id="RHEA-COMP:12668"/>
        <dbReference type="Rhea" id="RHEA-COMP:12777"/>
        <dbReference type="ChEBI" id="CHEBI:15377"/>
        <dbReference type="ChEBI" id="CHEBI:28938"/>
        <dbReference type="ChEBI" id="CHEBI:64721"/>
        <dbReference type="ChEBI" id="CHEBI:64722"/>
        <dbReference type="EC" id="3.5.1.122"/>
    </reaction>
</comment>
<dbReference type="EMBL" id="HBHQ01011570">
    <property type="protein sequence ID" value="CAD9815886.1"/>
    <property type="molecule type" value="Transcribed_RNA"/>
</dbReference>
<organism evidence="12">
    <name type="scientific">Attheya septentrionalis</name>
    <dbReference type="NCBI Taxonomy" id="420275"/>
    <lineage>
        <taxon>Eukaryota</taxon>
        <taxon>Sar</taxon>
        <taxon>Stramenopiles</taxon>
        <taxon>Ochrophyta</taxon>
        <taxon>Bacillariophyta</taxon>
        <taxon>Coscinodiscophyceae</taxon>
        <taxon>Chaetocerotophycidae</taxon>
        <taxon>Chaetocerotales</taxon>
        <taxon>Attheyaceae</taxon>
        <taxon>Attheya</taxon>
    </lineage>
</organism>
<comment type="subunit">
    <text evidence="2 8">Monomer.</text>
</comment>
<dbReference type="GO" id="GO:0005829">
    <property type="term" value="C:cytosol"/>
    <property type="evidence" value="ECO:0007669"/>
    <property type="project" value="TreeGrafter"/>
</dbReference>
<comment type="function">
    <text evidence="8">Mediates the side-chain deamidation of N-terminal glutamine residues to glutamate, an important step in N-end rule pathway of protein degradation. Conversion of the resulting N-terminal glutamine to glutamate renders the protein susceptible to arginylation, polyubiquitination and degradation as specified by the N-end rule. Does not act on substrates with internal or C-terminal glutamine and does not act on non-glutamine residues in any position.</text>
</comment>
<dbReference type="EC" id="3.5.1.122" evidence="3 8"/>
<sequence>MSLQDPHHSSSSDDDDIGDSRMGKEHPLDDSEAAQSSLATSDVRDLRVPCYCEENVWRLAYRNVRNNPANNKSYWVVFVSNEQRCCPMLAQRASACPDRPCFWDYHVIFLDDSAQVVWDVDSHMPFPCPVADYLHGTFRNLEFLQDKHRATYAPLFRVVRAELFLQYYYSDRRHMWDASQKVWQAPPPSYECIMTGWDGTTRDIHGNRSNLSQYIDMSKRANDDDDDDDDVAGTETTATDIMGTVLTLDEFKSKFE</sequence>
<evidence type="ECO:0000256" key="7">
    <source>
        <dbReference type="ARBA" id="ARBA00048768"/>
    </source>
</evidence>
<dbReference type="InterPro" id="IPR023128">
    <property type="entry name" value="Prot_N_Gln_amidohydro_ab_roll"/>
</dbReference>
<gene>
    <name evidence="11" type="ORF">ASEP1449_LOCUS7718</name>
    <name evidence="12" type="ORF">ASEP1449_LOCUS7719</name>
</gene>
<name>A0A6T7HDW7_9STRA</name>
<evidence type="ECO:0000256" key="1">
    <source>
        <dbReference type="ARBA" id="ARBA00008985"/>
    </source>
</evidence>
<accession>A0A6T7HDW7</accession>
<reference evidence="12" key="1">
    <citation type="submission" date="2021-01" db="EMBL/GenBank/DDBJ databases">
        <authorList>
            <person name="Corre E."/>
            <person name="Pelletier E."/>
            <person name="Niang G."/>
            <person name="Scheremetjew M."/>
            <person name="Finn R."/>
            <person name="Kale V."/>
            <person name="Holt S."/>
            <person name="Cochrane G."/>
            <person name="Meng A."/>
            <person name="Brown T."/>
            <person name="Cohen L."/>
        </authorList>
    </citation>
    <scope>NUCLEOTIDE SEQUENCE</scope>
    <source>
        <strain evidence="12">CCMP2084</strain>
    </source>
</reference>
<dbReference type="Pfam" id="PF09764">
    <property type="entry name" value="Nt_Gln_amidase"/>
    <property type="match status" value="1"/>
</dbReference>